<dbReference type="EMBL" id="KK100416">
    <property type="protein sequence ID" value="KIZ06090.1"/>
    <property type="molecule type" value="Genomic_DNA"/>
</dbReference>
<accession>A0A0D2MU64</accession>
<feature type="region of interest" description="Disordered" evidence="1">
    <location>
        <begin position="474"/>
        <end position="518"/>
    </location>
</feature>
<feature type="compositionally biased region" description="Basic and acidic residues" evidence="1">
    <location>
        <begin position="496"/>
        <end position="507"/>
    </location>
</feature>
<evidence type="ECO:0000313" key="2">
    <source>
        <dbReference type="EMBL" id="KIZ06090.1"/>
    </source>
</evidence>
<feature type="compositionally biased region" description="Low complexity" evidence="1">
    <location>
        <begin position="476"/>
        <end position="495"/>
    </location>
</feature>
<organism evidence="2 3">
    <name type="scientific">Monoraphidium neglectum</name>
    <dbReference type="NCBI Taxonomy" id="145388"/>
    <lineage>
        <taxon>Eukaryota</taxon>
        <taxon>Viridiplantae</taxon>
        <taxon>Chlorophyta</taxon>
        <taxon>core chlorophytes</taxon>
        <taxon>Chlorophyceae</taxon>
        <taxon>CS clade</taxon>
        <taxon>Sphaeropleales</taxon>
        <taxon>Selenastraceae</taxon>
        <taxon>Monoraphidium</taxon>
    </lineage>
</organism>
<protein>
    <submittedName>
        <fullName evidence="2">Uncharacterized protein</fullName>
    </submittedName>
</protein>
<dbReference type="Proteomes" id="UP000054498">
    <property type="component" value="Unassembled WGS sequence"/>
</dbReference>
<name>A0A0D2MU64_9CHLO</name>
<evidence type="ECO:0000256" key="1">
    <source>
        <dbReference type="SAM" id="MobiDB-lite"/>
    </source>
</evidence>
<evidence type="ECO:0000313" key="3">
    <source>
        <dbReference type="Proteomes" id="UP000054498"/>
    </source>
</evidence>
<reference evidence="2 3" key="1">
    <citation type="journal article" date="2013" name="BMC Genomics">
        <title>Reconstruction of the lipid metabolism for the microalga Monoraphidium neglectum from its genome sequence reveals characteristics suitable for biofuel production.</title>
        <authorList>
            <person name="Bogen C."/>
            <person name="Al-Dilaimi A."/>
            <person name="Albersmeier A."/>
            <person name="Wichmann J."/>
            <person name="Grundmann M."/>
            <person name="Rupp O."/>
            <person name="Lauersen K.J."/>
            <person name="Blifernez-Klassen O."/>
            <person name="Kalinowski J."/>
            <person name="Goesmann A."/>
            <person name="Mussgnug J.H."/>
            <person name="Kruse O."/>
        </authorList>
    </citation>
    <scope>NUCLEOTIDE SEQUENCE [LARGE SCALE GENOMIC DNA]</scope>
    <source>
        <strain evidence="2 3">SAG 48.87</strain>
    </source>
</reference>
<sequence length="570" mass="57491">MDDVTAALTWLVDTVAEGEARGEDERVLAHQIMAGMKVADPTLPVDPYAHIPKPIICLGQNAHARRDRRGGVDGVPSATAIRQALAATQTILRSIVNDAAAAGAATAATGGVGGSVPAAPAAAFEYEPLEGGGAGAAAGSAGLLREVQEMSSLPSGGRRCAPFTRTDQLAAILRAAQPLLTKLEAANGARGAVGLPPLMHEQAEAALDAREVQEAAAERARRGRPYEPPFYRPAPPTGTDARGAVLPFDAALSANASAAAAAARAAGADELAAADEAIAADAARAGAMVEAAGGAAALGLAGGGEDVGLESIPGLPPADIERGPFEGHSRRRAELEPSAPALARLAARVDAAWAARTAADGLGWDAAAEAAAGAEAAAAAERRAGLDARRARFAAGLGTPQDLDEDEEAFAAGEESVLGDREAWVEQLPDDYPETGDDGTGAGPCGPGGLSPYERAAAIALTASERAPLLRRRAAATRNPADAAAASRAEATAARWEARAEGLKREEDAADGGGGGGGGCAFWEGVDWGTLEVREVEITPEMSAILGAAHDLALQDPSLAVNLDQSQQGE</sequence>
<dbReference type="AlphaFoldDB" id="A0A0D2MU64"/>
<dbReference type="RefSeq" id="XP_013905109.1">
    <property type="nucleotide sequence ID" value="XM_014049655.1"/>
</dbReference>
<gene>
    <name evidence="2" type="ORF">MNEG_1870</name>
</gene>
<proteinExistence type="predicted"/>
<keyword evidence="3" id="KW-1185">Reference proteome</keyword>
<dbReference type="KEGG" id="mng:MNEG_1870"/>
<dbReference type="GeneID" id="25734748"/>
<feature type="region of interest" description="Disordered" evidence="1">
    <location>
        <begin position="218"/>
        <end position="237"/>
    </location>
</feature>
<feature type="compositionally biased region" description="Pro residues" evidence="1">
    <location>
        <begin position="226"/>
        <end position="236"/>
    </location>
</feature>